<dbReference type="InterPro" id="IPR012495">
    <property type="entry name" value="TadE-like_dom"/>
</dbReference>
<feature type="transmembrane region" description="Helical" evidence="1">
    <location>
        <begin position="21"/>
        <end position="44"/>
    </location>
</feature>
<name>A0A108HCY6_9BURK</name>
<dbReference type="EMBL" id="VZOK01000037">
    <property type="protein sequence ID" value="KAB0635522.1"/>
    <property type="molecule type" value="Genomic_DNA"/>
</dbReference>
<dbReference type="AlphaFoldDB" id="A0A108HCY6"/>
<dbReference type="GeneID" id="93053848"/>
<feature type="domain" description="TadE-like" evidence="2">
    <location>
        <begin position="15"/>
        <end position="57"/>
    </location>
</feature>
<evidence type="ECO:0000313" key="5">
    <source>
        <dbReference type="Proteomes" id="UP000068603"/>
    </source>
</evidence>
<keyword evidence="1" id="KW-0472">Membrane</keyword>
<dbReference type="Proteomes" id="UP000473470">
    <property type="component" value="Unassembled WGS sequence"/>
</dbReference>
<evidence type="ECO:0000313" key="4">
    <source>
        <dbReference type="EMBL" id="KWA61959.1"/>
    </source>
</evidence>
<organism evidence="4">
    <name type="scientific">Burkholderia stagnalis</name>
    <dbReference type="NCBI Taxonomy" id="1503054"/>
    <lineage>
        <taxon>Bacteria</taxon>
        <taxon>Pseudomonadati</taxon>
        <taxon>Pseudomonadota</taxon>
        <taxon>Betaproteobacteria</taxon>
        <taxon>Burkholderiales</taxon>
        <taxon>Burkholderiaceae</taxon>
        <taxon>Burkholderia</taxon>
        <taxon>Burkholderia cepacia complex</taxon>
    </lineage>
</organism>
<dbReference type="Pfam" id="PF07811">
    <property type="entry name" value="TadE"/>
    <property type="match status" value="1"/>
</dbReference>
<accession>A0A108HCY6</accession>
<dbReference type="KEGG" id="bstg:WT74_07675"/>
<proteinExistence type="predicted"/>
<comment type="caution">
    <text evidence="4">The sequence shown here is derived from an EMBL/GenBank/DDBJ whole genome shotgun (WGS) entry which is preliminary data.</text>
</comment>
<evidence type="ECO:0000313" key="3">
    <source>
        <dbReference type="EMBL" id="KAB0635522.1"/>
    </source>
</evidence>
<reference evidence="3 6" key="2">
    <citation type="submission" date="2019-09" db="EMBL/GenBank/DDBJ databases">
        <title>Draft genome sequences of 48 bacterial type strains from the CCUG.</title>
        <authorList>
            <person name="Tunovic T."/>
            <person name="Pineiro-Iglesias B."/>
            <person name="Unosson C."/>
            <person name="Inganas E."/>
            <person name="Ohlen M."/>
            <person name="Cardew S."/>
            <person name="Jensie-Markopoulos S."/>
            <person name="Salva-Serra F."/>
            <person name="Jaen-Luchoro D."/>
            <person name="Karlsson R."/>
            <person name="Svensson-Stadler L."/>
            <person name="Chun J."/>
            <person name="Moore E."/>
        </authorList>
    </citation>
    <scope>NUCLEOTIDE SEQUENCE [LARGE SCALE GENOMIC DNA]</scope>
    <source>
        <strain evidence="3 6">CCUG 65686</strain>
    </source>
</reference>
<keyword evidence="1" id="KW-1133">Transmembrane helix</keyword>
<sequence length="156" mass="17065">MRTHRQPRTRRRQRGATAVEFALVFPLFFLIFYAIVSFGLIFAVQQNLTLAATEGARAALNYIPESSGLGTQALQDRAKAAQSTAQNLTRWLPNVQVPLPPSASCSYDASMYCVTVTVTYPYSQYPLVPSLPLLSLVMPNALTSTATVQINPATIL</sequence>
<dbReference type="STRING" id="1503054.WT74_07675"/>
<evidence type="ECO:0000256" key="1">
    <source>
        <dbReference type="SAM" id="Phobius"/>
    </source>
</evidence>
<evidence type="ECO:0000259" key="2">
    <source>
        <dbReference type="Pfam" id="PF07811"/>
    </source>
</evidence>
<keyword evidence="1" id="KW-0812">Transmembrane</keyword>
<evidence type="ECO:0000313" key="6">
    <source>
        <dbReference type="Proteomes" id="UP000473470"/>
    </source>
</evidence>
<dbReference type="EMBL" id="LPHB01000047">
    <property type="protein sequence ID" value="KWA61959.1"/>
    <property type="molecule type" value="Genomic_DNA"/>
</dbReference>
<gene>
    <name evidence="3" type="ORF">F7R25_22610</name>
    <name evidence="4" type="ORF">WT44_14865</name>
</gene>
<protein>
    <submittedName>
        <fullName evidence="3 4">Pilus assembly protein</fullName>
    </submittedName>
</protein>
<dbReference type="Proteomes" id="UP000068603">
    <property type="component" value="Unassembled WGS sequence"/>
</dbReference>
<dbReference type="RefSeq" id="WP_059560205.1">
    <property type="nucleotide sequence ID" value="NZ_CABVPM010000070.1"/>
</dbReference>
<reference evidence="4 5" key="1">
    <citation type="submission" date="2015-11" db="EMBL/GenBank/DDBJ databases">
        <title>Expanding the genomic diversity of Burkholderia species for the development of highly accurate diagnostics.</title>
        <authorList>
            <person name="Sahl J."/>
            <person name="Keim P."/>
            <person name="Wagner D."/>
        </authorList>
    </citation>
    <scope>NUCLEOTIDE SEQUENCE [LARGE SCALE GENOMIC DNA]</scope>
    <source>
        <strain evidence="4 5">MSMB1960WGS</strain>
    </source>
</reference>